<accession>A0ABX9AMV3</accession>
<dbReference type="NCBIfam" id="TIGR02501">
    <property type="entry name" value="type_III_yscE"/>
    <property type="match status" value="1"/>
</dbReference>
<name>A0ABX9AMV3_9ENTR</name>
<gene>
    <name evidence="1" type="ORF">K6K13_19600</name>
</gene>
<protein>
    <submittedName>
        <fullName evidence="1">EscE/YscE/SsaE family type III secretion system needle protein co-chaperone</fullName>
    </submittedName>
</protein>
<organism evidence="1 2">
    <name type="scientific">Symbiopectobacterium purcellii</name>
    <dbReference type="NCBI Taxonomy" id="2871826"/>
    <lineage>
        <taxon>Bacteria</taxon>
        <taxon>Pseudomonadati</taxon>
        <taxon>Pseudomonadota</taxon>
        <taxon>Gammaproteobacteria</taxon>
        <taxon>Enterobacterales</taxon>
        <taxon>Enterobacteriaceae</taxon>
    </lineage>
</organism>
<dbReference type="Proteomes" id="UP000825886">
    <property type="component" value="Chromosome"/>
</dbReference>
<dbReference type="InterPro" id="IPR012671">
    <property type="entry name" value="T3SS_PscE/YscE"/>
</dbReference>
<proteinExistence type="predicted"/>
<dbReference type="Pfam" id="PF08988">
    <property type="entry name" value="T3SS_needle_E"/>
    <property type="match status" value="1"/>
</dbReference>
<evidence type="ECO:0000313" key="2">
    <source>
        <dbReference type="Proteomes" id="UP000825886"/>
    </source>
</evidence>
<evidence type="ECO:0000313" key="1">
    <source>
        <dbReference type="EMBL" id="QZN95376.1"/>
    </source>
</evidence>
<dbReference type="EMBL" id="CP081864">
    <property type="protein sequence ID" value="QZN95376.1"/>
    <property type="molecule type" value="Genomic_DNA"/>
</dbReference>
<sequence>MTTLTALEDRIQGAADDAQKALMVLSEARHRLTCAMDKPIAPEEYQHFALLLEAVIQSEDIIKIIYFRYHNIALEAESSQ</sequence>
<dbReference type="RefSeq" id="WP_222158476.1">
    <property type="nucleotide sequence ID" value="NZ_CP081864.1"/>
</dbReference>
<reference evidence="1 2" key="1">
    <citation type="submission" date="2021-08" db="EMBL/GenBank/DDBJ databases">
        <title>Culture and genomic analysis of Symbiopectobacterium purcellii sp. nov. gen. nov., isolated from the leafhopper Empoasca decipiens.</title>
        <authorList>
            <person name="Nadal-Jimenez P."/>
            <person name="Siozios S."/>
            <person name="Halliday N."/>
            <person name="Camara M."/>
            <person name="Hurst G.D.D."/>
        </authorList>
    </citation>
    <scope>NUCLEOTIDE SEQUENCE [LARGE SCALE GENOMIC DNA]</scope>
    <source>
        <strain evidence="1 2">SyEd1</strain>
    </source>
</reference>
<keyword evidence="2" id="KW-1185">Reference proteome</keyword>